<evidence type="ECO:0000313" key="3">
    <source>
        <dbReference type="Proteomes" id="UP000014216"/>
    </source>
</evidence>
<comment type="caution">
    <text evidence="2">The sequence shown here is derived from an EMBL/GenBank/DDBJ whole genome shotgun (WGS) entry which is preliminary data.</text>
</comment>
<evidence type="ECO:0008006" key="4">
    <source>
        <dbReference type="Google" id="ProtNLM"/>
    </source>
</evidence>
<dbReference type="RefSeq" id="WP_006965297.1">
    <property type="nucleotide sequence ID" value="NZ_APJX01000003.1"/>
</dbReference>
<gene>
    <name evidence="2" type="ORF">Dpo_3c01110</name>
</gene>
<sequence length="226" mass="24379">MKRKSLLMNVLVAIAVLAVSGFIGVQSSMAVEEHHQSGAAEKMPTSMESSGSGKMSGSASGDGPGMMGMMAGPDDAGGQGMMGMMDQGMMRMMMSHMMGGPGGMGKMMGKMGAGMKGPGGGPRGMAQMARMLEELNLTPEQWDQVRGLARERLEKMADLWAQRMKLQIELAGQRWDQQVNPQQVKEAFVKEAEAKAEMFLTSLDYLRKLKGVLNQEQLKKLDAQGL</sequence>
<organism evidence="2 3">
    <name type="scientific">Desulfotignum phosphitoxidans DSM 13687</name>
    <dbReference type="NCBI Taxonomy" id="1286635"/>
    <lineage>
        <taxon>Bacteria</taxon>
        <taxon>Pseudomonadati</taxon>
        <taxon>Thermodesulfobacteriota</taxon>
        <taxon>Desulfobacteria</taxon>
        <taxon>Desulfobacterales</taxon>
        <taxon>Desulfobacteraceae</taxon>
        <taxon>Desulfotignum</taxon>
    </lineage>
</organism>
<dbReference type="AlphaFoldDB" id="S0G3B5"/>
<keyword evidence="3" id="KW-1185">Reference proteome</keyword>
<dbReference type="Gene3D" id="1.20.120.1490">
    <property type="match status" value="1"/>
</dbReference>
<name>S0G3B5_9BACT</name>
<dbReference type="OrthoDB" id="5524963at2"/>
<feature type="region of interest" description="Disordered" evidence="1">
    <location>
        <begin position="34"/>
        <end position="67"/>
    </location>
</feature>
<feature type="compositionally biased region" description="Low complexity" evidence="1">
    <location>
        <begin position="46"/>
        <end position="59"/>
    </location>
</feature>
<proteinExistence type="predicted"/>
<dbReference type="EMBL" id="APJX01000003">
    <property type="protein sequence ID" value="EMS79969.1"/>
    <property type="molecule type" value="Genomic_DNA"/>
</dbReference>
<dbReference type="Proteomes" id="UP000014216">
    <property type="component" value="Unassembled WGS sequence"/>
</dbReference>
<accession>S0G3B5</accession>
<evidence type="ECO:0000313" key="2">
    <source>
        <dbReference type="EMBL" id="EMS79969.1"/>
    </source>
</evidence>
<evidence type="ECO:0000256" key="1">
    <source>
        <dbReference type="SAM" id="MobiDB-lite"/>
    </source>
</evidence>
<protein>
    <recommendedName>
        <fullName evidence="4">Zinc resistance-associated protein</fullName>
    </recommendedName>
</protein>
<reference evidence="2 3" key="1">
    <citation type="journal article" date="2013" name="Genome Announc.">
        <title>Draft Genome Sequence of Desulfotignum phosphitoxidans DSM 13687 Strain FiPS-3.</title>
        <authorList>
            <person name="Poehlein A."/>
            <person name="Daniel R."/>
            <person name="Simeonova D.D."/>
        </authorList>
    </citation>
    <scope>NUCLEOTIDE SEQUENCE [LARGE SCALE GENOMIC DNA]</scope>
    <source>
        <strain evidence="2 3">DSM 13687</strain>
    </source>
</reference>